<evidence type="ECO:0000256" key="8">
    <source>
        <dbReference type="ARBA" id="ARBA00022833"/>
    </source>
</evidence>
<dbReference type="Gene3D" id="3.30.980.10">
    <property type="entry name" value="Threonyl-trna Synthetase, Chain A, domain 2"/>
    <property type="match status" value="1"/>
</dbReference>
<comment type="subcellular location">
    <subcellularLocation>
        <location evidence="1 14">Cytoplasm</location>
    </subcellularLocation>
</comment>
<evidence type="ECO:0000259" key="15">
    <source>
        <dbReference type="PROSITE" id="PS50862"/>
    </source>
</evidence>
<sequence length="603" mass="68474">MAEVIGVKKEGVIYDLQSAQDLGIQGDPITFGEEPEALEILRHSCAHLLAQAIKQLYPDAQFFVGPVVDEGFYYDFKTQAKISEEDLAVIEAKMKEIAKNKHAIIKSNLTRKQALERFKDDTLKHAVMSKIEGDCLSVYAQGGFEDLCRGPHLPHTGFLEHFKLTKLAGAYLGGDEKAEMLQRIYGIAFAKKESLKAYLTQLEEAKKRDHRKLGQELGLFCFNEDLGAGLPIWLPNGMRLRKRLEDLLSQALLKYGYEPVRGPEILKSSLWQTSGHYDNYKENMYFTTIDEIEYGIKPMNCVGHIKVYQHALRSYRDLPLRFYEYGVVHRHEKSGVLHGLLRVREFTQDDAHIFCRFDQIRAEVQAILEFTKKVMGAFGFAYEMELSTKPEKHIGSAQVWEQATDALRQALEKQGINFKIDAGGGAFYGPKIDIKITDAIGRKWQCGTVQVDMNLPARFALSYTNEQSLEEQPVMIHRAILGSFERFIAILTEHYGGNFPFFIAPVQIALVPVSQDQLEYALALKDQLVDLGLFVQVVHRNETLSKRIRTLEKQKVPLIGVIGAQEVQDRSLAIRDRALGKQYSMKMEALINMVKGKMQEVSF</sequence>
<dbReference type="InterPro" id="IPR006195">
    <property type="entry name" value="aa-tRNA-synth_II"/>
</dbReference>
<organism evidence="16 17">
    <name type="scientific">Helicobacter mehlei</name>
    <dbReference type="NCBI Taxonomy" id="2316080"/>
    <lineage>
        <taxon>Bacteria</taxon>
        <taxon>Pseudomonadati</taxon>
        <taxon>Campylobacterota</taxon>
        <taxon>Epsilonproteobacteria</taxon>
        <taxon>Campylobacterales</taxon>
        <taxon>Helicobacteraceae</taxon>
        <taxon>Helicobacter</taxon>
    </lineage>
</organism>
<dbReference type="InterPro" id="IPR018163">
    <property type="entry name" value="Thr/Ala-tRNA-synth_IIc_edit"/>
</dbReference>
<dbReference type="Gene3D" id="3.40.50.800">
    <property type="entry name" value="Anticodon-binding domain"/>
    <property type="match status" value="1"/>
</dbReference>
<evidence type="ECO:0000256" key="3">
    <source>
        <dbReference type="ARBA" id="ARBA00022490"/>
    </source>
</evidence>
<feature type="region of interest" description="Catalytic" evidence="14">
    <location>
        <begin position="209"/>
        <end position="500"/>
    </location>
</feature>
<keyword evidence="7 14" id="KW-0547">Nucleotide-binding</keyword>
<dbReference type="Pfam" id="PF00587">
    <property type="entry name" value="tRNA-synt_2b"/>
    <property type="match status" value="1"/>
</dbReference>
<dbReference type="InterPro" id="IPR045864">
    <property type="entry name" value="aa-tRNA-synth_II/BPL/LPL"/>
</dbReference>
<comment type="catalytic activity">
    <reaction evidence="13 14">
        <text>tRNA(Thr) + L-threonine + ATP = L-threonyl-tRNA(Thr) + AMP + diphosphate + H(+)</text>
        <dbReference type="Rhea" id="RHEA:24624"/>
        <dbReference type="Rhea" id="RHEA-COMP:9670"/>
        <dbReference type="Rhea" id="RHEA-COMP:9704"/>
        <dbReference type="ChEBI" id="CHEBI:15378"/>
        <dbReference type="ChEBI" id="CHEBI:30616"/>
        <dbReference type="ChEBI" id="CHEBI:33019"/>
        <dbReference type="ChEBI" id="CHEBI:57926"/>
        <dbReference type="ChEBI" id="CHEBI:78442"/>
        <dbReference type="ChEBI" id="CHEBI:78534"/>
        <dbReference type="ChEBI" id="CHEBI:456215"/>
        <dbReference type="EC" id="6.1.1.3"/>
    </reaction>
</comment>
<evidence type="ECO:0000256" key="11">
    <source>
        <dbReference type="ARBA" id="ARBA00022917"/>
    </source>
</evidence>
<dbReference type="Proteomes" id="UP000319322">
    <property type="component" value="Unassembled WGS sequence"/>
</dbReference>
<dbReference type="HAMAP" id="MF_00184">
    <property type="entry name" value="Thr_tRNA_synth"/>
    <property type="match status" value="1"/>
</dbReference>
<dbReference type="Pfam" id="PF07973">
    <property type="entry name" value="tRNA_SAD"/>
    <property type="match status" value="1"/>
</dbReference>
<dbReference type="FunFam" id="3.30.930.10:FF:000019">
    <property type="entry name" value="Threonine--tRNA ligase"/>
    <property type="match status" value="1"/>
</dbReference>
<keyword evidence="9 14" id="KW-0067">ATP-binding</keyword>
<dbReference type="GO" id="GO:0005524">
    <property type="term" value="F:ATP binding"/>
    <property type="evidence" value="ECO:0007669"/>
    <property type="project" value="UniProtKB-UniRule"/>
</dbReference>
<keyword evidence="10 14" id="KW-0694">RNA-binding</keyword>
<dbReference type="CDD" id="cd00860">
    <property type="entry name" value="ThrRS_anticodon"/>
    <property type="match status" value="1"/>
</dbReference>
<reference evidence="16 17" key="3">
    <citation type="submission" date="2019-07" db="EMBL/GenBank/DDBJ databases">
        <authorList>
            <person name="Papic B."/>
        </authorList>
    </citation>
    <scope>NUCLEOTIDE SEQUENCE [LARGE SCALE GENOMIC DNA]</scope>
    <source>
        <strain evidence="16 17">L8b</strain>
    </source>
</reference>
<dbReference type="NCBIfam" id="TIGR00418">
    <property type="entry name" value="thrS"/>
    <property type="match status" value="1"/>
</dbReference>
<dbReference type="SUPFAM" id="SSF55681">
    <property type="entry name" value="Class II aaRS and biotin synthetases"/>
    <property type="match status" value="1"/>
</dbReference>
<feature type="binding site" evidence="14">
    <location>
        <position position="352"/>
    </location>
    <ligand>
        <name>Zn(2+)</name>
        <dbReference type="ChEBI" id="CHEBI:29105"/>
        <note>catalytic</note>
    </ligand>
</feature>
<dbReference type="CDD" id="cd00771">
    <property type="entry name" value="ThrRS_core"/>
    <property type="match status" value="1"/>
</dbReference>
<dbReference type="InterPro" id="IPR012947">
    <property type="entry name" value="tRNA_SAD"/>
</dbReference>
<evidence type="ECO:0000256" key="7">
    <source>
        <dbReference type="ARBA" id="ARBA00022741"/>
    </source>
</evidence>
<dbReference type="Gene3D" id="3.30.54.20">
    <property type="match status" value="1"/>
</dbReference>
<dbReference type="InterPro" id="IPR004154">
    <property type="entry name" value="Anticodon-bd"/>
</dbReference>
<feature type="binding site" evidence="14">
    <location>
        <position position="477"/>
    </location>
    <ligand>
        <name>Zn(2+)</name>
        <dbReference type="ChEBI" id="CHEBI:29105"/>
        <note>catalytic</note>
    </ligand>
</feature>
<evidence type="ECO:0000313" key="16">
    <source>
        <dbReference type="EMBL" id="TSA82629.1"/>
    </source>
</evidence>
<evidence type="ECO:0000256" key="9">
    <source>
        <dbReference type="ARBA" id="ARBA00022840"/>
    </source>
</evidence>
<reference evidence="16 17" key="2">
    <citation type="submission" date="2019-07" db="EMBL/GenBank/DDBJ databases">
        <title>Helicobacter labacensis sp. nov., Helicobacter mehlei sp. nov. and Helicobacter vulpis sp. nov., isolated from gastric mucosa of red fox (Vulpis vulpis).</title>
        <authorList>
            <person name="Kusar D."/>
            <person name="Gruntar I."/>
            <person name="Pate M."/>
            <person name="Zajc U."/>
            <person name="Ocepek M."/>
        </authorList>
    </citation>
    <scope>NUCLEOTIDE SEQUENCE [LARGE SCALE GENOMIC DNA]</scope>
    <source>
        <strain evidence="16 17">L8b</strain>
    </source>
</reference>
<dbReference type="PRINTS" id="PR01047">
    <property type="entry name" value="TRNASYNTHTHR"/>
</dbReference>
<feature type="domain" description="Aminoacyl-transfer RNA synthetases class-II family profile" evidence="15">
    <location>
        <begin position="235"/>
        <end position="500"/>
    </location>
</feature>
<keyword evidence="6 14" id="KW-0479">Metal-binding</keyword>
<dbReference type="AlphaFoldDB" id="A0A553UQX8"/>
<dbReference type="InterPro" id="IPR047246">
    <property type="entry name" value="ThrRS_anticodon"/>
</dbReference>
<keyword evidence="8 14" id="KW-0862">Zinc</keyword>
<dbReference type="InterPro" id="IPR033728">
    <property type="entry name" value="ThrRS_core"/>
</dbReference>
<dbReference type="GO" id="GO:0000049">
    <property type="term" value="F:tRNA binding"/>
    <property type="evidence" value="ECO:0007669"/>
    <property type="project" value="UniProtKB-KW"/>
</dbReference>
<dbReference type="Pfam" id="PF03129">
    <property type="entry name" value="HGTP_anticodon"/>
    <property type="match status" value="1"/>
</dbReference>
<dbReference type="SUPFAM" id="SSF52954">
    <property type="entry name" value="Class II aaRS ABD-related"/>
    <property type="match status" value="1"/>
</dbReference>
<dbReference type="PROSITE" id="PS50862">
    <property type="entry name" value="AA_TRNA_LIGASE_II"/>
    <property type="match status" value="1"/>
</dbReference>
<keyword evidence="11 14" id="KW-0648">Protein biosynthesis</keyword>
<comment type="similarity">
    <text evidence="2 14">Belongs to the class-II aminoacyl-tRNA synthetase family.</text>
</comment>
<keyword evidence="3 14" id="KW-0963">Cytoplasm</keyword>
<evidence type="ECO:0000256" key="13">
    <source>
        <dbReference type="ARBA" id="ARBA00049515"/>
    </source>
</evidence>
<dbReference type="SUPFAM" id="SSF55186">
    <property type="entry name" value="ThrRS/AlaRS common domain"/>
    <property type="match status" value="1"/>
</dbReference>
<dbReference type="FunFam" id="3.30.980.10:FF:000005">
    <property type="entry name" value="Threonyl-tRNA synthetase, mitochondrial"/>
    <property type="match status" value="1"/>
</dbReference>
<dbReference type="GO" id="GO:0004829">
    <property type="term" value="F:threonine-tRNA ligase activity"/>
    <property type="evidence" value="ECO:0007669"/>
    <property type="project" value="UniProtKB-UniRule"/>
</dbReference>
<keyword evidence="4 14" id="KW-0820">tRNA-binding</keyword>
<comment type="caution">
    <text evidence="16">The sequence shown here is derived from an EMBL/GenBank/DDBJ whole genome shotgun (WGS) entry which is preliminary data.</text>
</comment>
<dbReference type="InterPro" id="IPR002314">
    <property type="entry name" value="aa-tRNA-synt_IIb"/>
</dbReference>
<evidence type="ECO:0000256" key="5">
    <source>
        <dbReference type="ARBA" id="ARBA00022598"/>
    </source>
</evidence>
<dbReference type="PANTHER" id="PTHR11451">
    <property type="entry name" value="THREONINE-TRNA LIGASE"/>
    <property type="match status" value="1"/>
</dbReference>
<dbReference type="GO" id="GO:0046872">
    <property type="term" value="F:metal ion binding"/>
    <property type="evidence" value="ECO:0007669"/>
    <property type="project" value="UniProtKB-KW"/>
</dbReference>
<dbReference type="EC" id="6.1.1.3" evidence="14"/>
<keyword evidence="5 14" id="KW-0436">Ligase</keyword>
<accession>A0A553UQX8</accession>
<dbReference type="GO" id="GO:0006435">
    <property type="term" value="P:threonyl-tRNA aminoacylation"/>
    <property type="evidence" value="ECO:0007669"/>
    <property type="project" value="UniProtKB-UniRule"/>
</dbReference>
<comment type="cofactor">
    <cofactor evidence="14">
        <name>Zn(2+)</name>
        <dbReference type="ChEBI" id="CHEBI:29105"/>
    </cofactor>
    <text evidence="14">Binds 1 zinc ion per subunit.</text>
</comment>
<dbReference type="EMBL" id="VKGC01000013">
    <property type="protein sequence ID" value="TSA82629.1"/>
    <property type="molecule type" value="Genomic_DNA"/>
</dbReference>
<evidence type="ECO:0000256" key="14">
    <source>
        <dbReference type="HAMAP-Rule" id="MF_00184"/>
    </source>
</evidence>
<evidence type="ECO:0000256" key="2">
    <source>
        <dbReference type="ARBA" id="ARBA00008226"/>
    </source>
</evidence>
<dbReference type="GO" id="GO:0005829">
    <property type="term" value="C:cytosol"/>
    <property type="evidence" value="ECO:0007669"/>
    <property type="project" value="TreeGrafter"/>
</dbReference>
<keyword evidence="12 14" id="KW-0030">Aminoacyl-tRNA synthetase</keyword>
<name>A0A553UQX8_9HELI</name>
<proteinExistence type="inferred from homology"/>
<dbReference type="Gene3D" id="3.30.930.10">
    <property type="entry name" value="Bira Bifunctional Protein, Domain 2"/>
    <property type="match status" value="1"/>
</dbReference>
<dbReference type="SMART" id="SM00863">
    <property type="entry name" value="tRNA_SAD"/>
    <property type="match status" value="1"/>
</dbReference>
<gene>
    <name evidence="14" type="primary">thrS</name>
    <name evidence="16" type="ORF">FNE76_05580</name>
</gene>
<evidence type="ECO:0000256" key="6">
    <source>
        <dbReference type="ARBA" id="ARBA00022723"/>
    </source>
</evidence>
<dbReference type="PANTHER" id="PTHR11451:SF44">
    <property type="entry name" value="THREONINE--TRNA LIGASE, CHLOROPLASTIC_MITOCHONDRIAL 2"/>
    <property type="match status" value="1"/>
</dbReference>
<evidence type="ECO:0000313" key="17">
    <source>
        <dbReference type="Proteomes" id="UP000319322"/>
    </source>
</evidence>
<evidence type="ECO:0000256" key="1">
    <source>
        <dbReference type="ARBA" id="ARBA00004496"/>
    </source>
</evidence>
<dbReference type="InterPro" id="IPR036621">
    <property type="entry name" value="Anticodon-bd_dom_sf"/>
</dbReference>
<dbReference type="InterPro" id="IPR002320">
    <property type="entry name" value="Thr-tRNA-ligase_IIa"/>
</dbReference>
<evidence type="ECO:0000256" key="12">
    <source>
        <dbReference type="ARBA" id="ARBA00023146"/>
    </source>
</evidence>
<feature type="binding site" evidence="14">
    <location>
        <position position="301"/>
    </location>
    <ligand>
        <name>Zn(2+)</name>
        <dbReference type="ChEBI" id="CHEBI:29105"/>
        <note>catalytic</note>
    </ligand>
</feature>
<comment type="subunit">
    <text evidence="14">Homodimer.</text>
</comment>
<evidence type="ECO:0000256" key="10">
    <source>
        <dbReference type="ARBA" id="ARBA00022884"/>
    </source>
</evidence>
<keyword evidence="17" id="KW-1185">Reference proteome</keyword>
<reference evidence="17" key="1">
    <citation type="submission" date="2019-07" db="EMBL/GenBank/DDBJ databases">
        <title>Helicobacter labacensis sp. nov., Helicobacter mehlei sp. nov. and Helicobacter vulpis sp. nov., isolated from gastric mucosa of red fox (Vulpis vulpis).</title>
        <authorList>
            <person name="Papic B."/>
        </authorList>
    </citation>
    <scope>NUCLEOTIDE SEQUENCE [LARGE SCALE GENOMIC DNA]</scope>
    <source>
        <strain evidence="17">L8b</strain>
    </source>
</reference>
<evidence type="ECO:0000256" key="4">
    <source>
        <dbReference type="ARBA" id="ARBA00022555"/>
    </source>
</evidence>
<protein>
    <recommendedName>
        <fullName evidence="14">Threonine--tRNA ligase</fullName>
        <ecNumber evidence="14">6.1.1.3</ecNumber>
    </recommendedName>
    <alternativeName>
        <fullName evidence="14">Threonyl-tRNA synthetase</fullName>
        <shortName evidence="14">ThrRS</shortName>
    </alternativeName>
</protein>
<dbReference type="RefSeq" id="WP_143928415.1">
    <property type="nucleotide sequence ID" value="NZ_VKGC01000013.1"/>
</dbReference>